<feature type="region of interest" description="Disordered" evidence="1">
    <location>
        <begin position="24"/>
        <end position="44"/>
    </location>
</feature>
<keyword evidence="2" id="KW-0732">Signal</keyword>
<evidence type="ECO:0000313" key="3">
    <source>
        <dbReference type="EMBL" id="PJG52793.1"/>
    </source>
</evidence>
<organism evidence="3 4">
    <name type="scientific">Bradyrhizobium forestalis</name>
    <dbReference type="NCBI Taxonomy" id="1419263"/>
    <lineage>
        <taxon>Bacteria</taxon>
        <taxon>Pseudomonadati</taxon>
        <taxon>Pseudomonadota</taxon>
        <taxon>Alphaproteobacteria</taxon>
        <taxon>Hyphomicrobiales</taxon>
        <taxon>Nitrobacteraceae</taxon>
        <taxon>Bradyrhizobium</taxon>
    </lineage>
</organism>
<dbReference type="EMBL" id="PGVG01000022">
    <property type="protein sequence ID" value="PJG52793.1"/>
    <property type="molecule type" value="Genomic_DNA"/>
</dbReference>
<feature type="signal peptide" evidence="2">
    <location>
        <begin position="1"/>
        <end position="18"/>
    </location>
</feature>
<accession>A0A2M8R4P1</accession>
<gene>
    <name evidence="3" type="ORF">CVM73_23955</name>
</gene>
<protein>
    <recommendedName>
        <fullName evidence="5">Porin</fullName>
    </recommendedName>
</protein>
<keyword evidence="4" id="KW-1185">Reference proteome</keyword>
<dbReference type="OrthoDB" id="8255413at2"/>
<proteinExistence type="predicted"/>
<name>A0A2M8R4P1_9BRAD</name>
<dbReference type="AlphaFoldDB" id="A0A2M8R4P1"/>
<sequence length="85" mass="8768">MRTPLLILISLLATSATAAESLRLPPAERPQAGRETGRTLPLNGAAGKVRAGSCASYGPRFVMVEGTGTCVKVGGSISVDTSIRR</sequence>
<comment type="caution">
    <text evidence="3">The sequence shown here is derived from an EMBL/GenBank/DDBJ whole genome shotgun (WGS) entry which is preliminary data.</text>
</comment>
<evidence type="ECO:0000313" key="4">
    <source>
        <dbReference type="Proteomes" id="UP000231194"/>
    </source>
</evidence>
<dbReference type="RefSeq" id="WP_100234391.1">
    <property type="nucleotide sequence ID" value="NZ_PGVG01000022.1"/>
</dbReference>
<evidence type="ECO:0008006" key="5">
    <source>
        <dbReference type="Google" id="ProtNLM"/>
    </source>
</evidence>
<feature type="chain" id="PRO_5014779809" description="Porin" evidence="2">
    <location>
        <begin position="19"/>
        <end position="85"/>
    </location>
</feature>
<evidence type="ECO:0000256" key="1">
    <source>
        <dbReference type="SAM" id="MobiDB-lite"/>
    </source>
</evidence>
<reference evidence="3 4" key="1">
    <citation type="submission" date="2017-11" db="EMBL/GenBank/DDBJ databases">
        <title>Bradyrhizobium forestalis sp. nov., an efficient nitrogen-fixing bacterium isolated from nodules of forest legume species in the Amazon.</title>
        <authorList>
            <person name="Costa E.M."/>
            <person name="Guimaraes A."/>
            <person name="Carvalho T.S."/>
            <person name="Rodrigues T.L."/>
            <person name="Ribeiro P.R.A."/>
            <person name="Lebbe L."/>
            <person name="Willems A."/>
            <person name="Moreira F.M.S."/>
        </authorList>
    </citation>
    <scope>NUCLEOTIDE SEQUENCE [LARGE SCALE GENOMIC DNA]</scope>
    <source>
        <strain evidence="3 4">INPA54B</strain>
    </source>
</reference>
<dbReference type="Proteomes" id="UP000231194">
    <property type="component" value="Unassembled WGS sequence"/>
</dbReference>
<evidence type="ECO:0000256" key="2">
    <source>
        <dbReference type="SAM" id="SignalP"/>
    </source>
</evidence>